<organism evidence="6 7">
    <name type="scientific">Herbaspirillum chlorophenolicum</name>
    <dbReference type="NCBI Taxonomy" id="211589"/>
    <lineage>
        <taxon>Bacteria</taxon>
        <taxon>Pseudomonadati</taxon>
        <taxon>Pseudomonadota</taxon>
        <taxon>Betaproteobacteria</taxon>
        <taxon>Burkholderiales</taxon>
        <taxon>Oxalobacteraceae</taxon>
        <taxon>Herbaspirillum</taxon>
    </lineage>
</organism>
<gene>
    <name evidence="6" type="ORF">ACIPEN_16020</name>
</gene>
<dbReference type="InterPro" id="IPR036390">
    <property type="entry name" value="WH_DNA-bd_sf"/>
</dbReference>
<dbReference type="Pfam" id="PF03466">
    <property type="entry name" value="LysR_substrate"/>
    <property type="match status" value="1"/>
</dbReference>
<dbReference type="PANTHER" id="PTHR30126:SF40">
    <property type="entry name" value="HTH-TYPE TRANSCRIPTIONAL REGULATOR GLTR"/>
    <property type="match status" value="1"/>
</dbReference>
<evidence type="ECO:0000313" key="7">
    <source>
        <dbReference type="Proteomes" id="UP001617427"/>
    </source>
</evidence>
<dbReference type="Gene3D" id="1.10.10.10">
    <property type="entry name" value="Winged helix-like DNA-binding domain superfamily/Winged helix DNA-binding domain"/>
    <property type="match status" value="1"/>
</dbReference>
<name>A0ABW8F213_9BURK</name>
<dbReference type="EMBL" id="JBIUZV010000009">
    <property type="protein sequence ID" value="MFJ3047336.1"/>
    <property type="molecule type" value="Genomic_DNA"/>
</dbReference>
<keyword evidence="3" id="KW-0238">DNA-binding</keyword>
<evidence type="ECO:0000313" key="6">
    <source>
        <dbReference type="EMBL" id="MFJ3047336.1"/>
    </source>
</evidence>
<comment type="caution">
    <text evidence="6">The sequence shown here is derived from an EMBL/GenBank/DDBJ whole genome shotgun (WGS) entry which is preliminary data.</text>
</comment>
<dbReference type="Proteomes" id="UP001617427">
    <property type="component" value="Unassembled WGS sequence"/>
</dbReference>
<keyword evidence="4" id="KW-0804">Transcription</keyword>
<evidence type="ECO:0000256" key="4">
    <source>
        <dbReference type="ARBA" id="ARBA00023163"/>
    </source>
</evidence>
<dbReference type="PANTHER" id="PTHR30126">
    <property type="entry name" value="HTH-TYPE TRANSCRIPTIONAL REGULATOR"/>
    <property type="match status" value="1"/>
</dbReference>
<dbReference type="PRINTS" id="PR00039">
    <property type="entry name" value="HTHLYSR"/>
</dbReference>
<proteinExistence type="inferred from homology"/>
<evidence type="ECO:0000256" key="3">
    <source>
        <dbReference type="ARBA" id="ARBA00023125"/>
    </source>
</evidence>
<dbReference type="SUPFAM" id="SSF53850">
    <property type="entry name" value="Periplasmic binding protein-like II"/>
    <property type="match status" value="1"/>
</dbReference>
<dbReference type="PROSITE" id="PS50931">
    <property type="entry name" value="HTH_LYSR"/>
    <property type="match status" value="1"/>
</dbReference>
<keyword evidence="7" id="KW-1185">Reference proteome</keyword>
<dbReference type="Pfam" id="PF00126">
    <property type="entry name" value="HTH_1"/>
    <property type="match status" value="1"/>
</dbReference>
<dbReference type="InterPro" id="IPR005119">
    <property type="entry name" value="LysR_subst-bd"/>
</dbReference>
<dbReference type="InterPro" id="IPR036388">
    <property type="entry name" value="WH-like_DNA-bd_sf"/>
</dbReference>
<dbReference type="InterPro" id="IPR000847">
    <property type="entry name" value="LysR_HTH_N"/>
</dbReference>
<dbReference type="CDD" id="cd05466">
    <property type="entry name" value="PBP2_LTTR_substrate"/>
    <property type="match status" value="1"/>
</dbReference>
<evidence type="ECO:0000259" key="5">
    <source>
        <dbReference type="PROSITE" id="PS50931"/>
    </source>
</evidence>
<accession>A0ABW8F213</accession>
<comment type="similarity">
    <text evidence="1">Belongs to the LysR transcriptional regulatory family.</text>
</comment>
<reference evidence="6 7" key="1">
    <citation type="submission" date="2024-10" db="EMBL/GenBank/DDBJ databases">
        <title>The Natural Products Discovery Center: Release of the First 8490 Sequenced Strains for Exploring Actinobacteria Biosynthetic Diversity.</title>
        <authorList>
            <person name="Kalkreuter E."/>
            <person name="Kautsar S.A."/>
            <person name="Yang D."/>
            <person name="Bader C.D."/>
            <person name="Teijaro C.N."/>
            <person name="Fluegel L."/>
            <person name="Davis C.M."/>
            <person name="Simpson J.R."/>
            <person name="Lauterbach L."/>
            <person name="Steele A.D."/>
            <person name="Gui C."/>
            <person name="Meng S."/>
            <person name="Li G."/>
            <person name="Viehrig K."/>
            <person name="Ye F."/>
            <person name="Su P."/>
            <person name="Kiefer A.F."/>
            <person name="Nichols A."/>
            <person name="Cepeda A.J."/>
            <person name="Yan W."/>
            <person name="Fan B."/>
            <person name="Jiang Y."/>
            <person name="Adhikari A."/>
            <person name="Zheng C.-J."/>
            <person name="Schuster L."/>
            <person name="Cowan T.M."/>
            <person name="Smanski M.J."/>
            <person name="Chevrette M.G."/>
            <person name="De Carvalho L.P.S."/>
            <person name="Shen B."/>
        </authorList>
    </citation>
    <scope>NUCLEOTIDE SEQUENCE [LARGE SCALE GENOMIC DNA]</scope>
    <source>
        <strain evidence="6 7">NPDC087045</strain>
    </source>
</reference>
<keyword evidence="2" id="KW-0805">Transcription regulation</keyword>
<protein>
    <submittedName>
        <fullName evidence="6">LysR family transcriptional regulator</fullName>
    </submittedName>
</protein>
<dbReference type="Gene3D" id="3.40.190.10">
    <property type="entry name" value="Periplasmic binding protein-like II"/>
    <property type="match status" value="2"/>
</dbReference>
<evidence type="ECO:0000256" key="2">
    <source>
        <dbReference type="ARBA" id="ARBA00023015"/>
    </source>
</evidence>
<evidence type="ECO:0000256" key="1">
    <source>
        <dbReference type="ARBA" id="ARBA00009437"/>
    </source>
</evidence>
<dbReference type="SUPFAM" id="SSF46785">
    <property type="entry name" value="Winged helix' DNA-binding domain"/>
    <property type="match status" value="1"/>
</dbReference>
<dbReference type="RefSeq" id="WP_402701914.1">
    <property type="nucleotide sequence ID" value="NZ_JBIUZV010000009.1"/>
</dbReference>
<feature type="domain" description="HTH lysR-type" evidence="5">
    <location>
        <begin position="72"/>
        <end position="129"/>
    </location>
</feature>
<sequence length="389" mass="42305">MRRTTASTPHTVGVEAFLRANSSSPAAPFFGFAHLIIRVANSTSQTISTASNPAYTPCIEIRDNTMQDSRLIDMQALRIFVATAQDCNMSRTAKKLGISQSAVSQTIRMLEDSVGAPLLNRTVRPLTLTPAGIALFNRGRALLDDACNIRSAVLDASREAKPSLRIGLVDSFAATCGTHLVQQLLQVTNQLAVRTGLTPNLGEALARRELDLVISSRQLDLEEIQSQPLMSERFMLIAPPSAPKCRVAADIATLEKALPIIRFNRQSHLGEQAERALRRIDVNPSHRLEVDTADTLTAMVAGGLGWAVTTPLCLLQGARSAAAVRVDVIEDLNEERTLYLHTRQGQGEYGVLGKEIFGLVQAILDSQVTGELREIDPALPAMTTIHSWR</sequence>